<feature type="transmembrane region" description="Helical" evidence="7">
    <location>
        <begin position="133"/>
        <end position="155"/>
    </location>
</feature>
<keyword evidence="4 7" id="KW-0812">Transmembrane</keyword>
<protein>
    <submittedName>
        <fullName evidence="9">ABC transporter permease</fullName>
    </submittedName>
</protein>
<comment type="caution">
    <text evidence="9">The sequence shown here is derived from an EMBL/GenBank/DDBJ whole genome shotgun (WGS) entry which is preliminary data.</text>
</comment>
<evidence type="ECO:0000256" key="5">
    <source>
        <dbReference type="ARBA" id="ARBA00022989"/>
    </source>
</evidence>
<dbReference type="AlphaFoldDB" id="A0A8J2U084"/>
<dbReference type="InterPro" id="IPR000515">
    <property type="entry name" value="MetI-like"/>
</dbReference>
<comment type="similarity">
    <text evidence="7">Belongs to the binding-protein-dependent transport system permease family.</text>
</comment>
<keyword evidence="6 7" id="KW-0472">Membrane</keyword>
<evidence type="ECO:0000256" key="2">
    <source>
        <dbReference type="ARBA" id="ARBA00022448"/>
    </source>
</evidence>
<evidence type="ECO:0000256" key="4">
    <source>
        <dbReference type="ARBA" id="ARBA00022692"/>
    </source>
</evidence>
<evidence type="ECO:0000256" key="3">
    <source>
        <dbReference type="ARBA" id="ARBA00022475"/>
    </source>
</evidence>
<keyword evidence="10" id="KW-1185">Reference proteome</keyword>
<evidence type="ECO:0000313" key="9">
    <source>
        <dbReference type="EMBL" id="GGA23489.1"/>
    </source>
</evidence>
<evidence type="ECO:0000256" key="7">
    <source>
        <dbReference type="RuleBase" id="RU363032"/>
    </source>
</evidence>
<dbReference type="InterPro" id="IPR045621">
    <property type="entry name" value="BPD_transp_1_N"/>
</dbReference>
<feature type="transmembrane region" description="Helical" evidence="7">
    <location>
        <begin position="267"/>
        <end position="289"/>
    </location>
</feature>
<dbReference type="GO" id="GO:0071916">
    <property type="term" value="F:dipeptide transmembrane transporter activity"/>
    <property type="evidence" value="ECO:0007669"/>
    <property type="project" value="TreeGrafter"/>
</dbReference>
<sequence length="300" mass="31420">MLGAVFVLWAAATITFFAVRAVPGDPAETIIGGPGSQAGEEALAAARAEYGLDLPLWEQYLRYLGGLLSGDLGTSYALRAPVTEVIGEQLPGTLALALTALLLGWALALLLVRQAARGGRVSRVLGTIMEVTAAALPHFWLGAVLILVFATTLGWLPSVSTPDLPGLILPALTLAIPLAGFLGQVMRESADDALASTFALSARARGESPAGLFWRHVLRHAVLPAASLSGWAFGTLISGAVIVETLFARPGLGRTLFLAVQGRDVPVVTGTVLVVALAYVLITFAGDLLEMLVDPRRRRV</sequence>
<accession>A0A8J2U084</accession>
<reference evidence="9" key="1">
    <citation type="journal article" date="2014" name="Int. J. Syst. Evol. Microbiol.">
        <title>Complete genome sequence of Corynebacterium casei LMG S-19264T (=DSM 44701T), isolated from a smear-ripened cheese.</title>
        <authorList>
            <consortium name="US DOE Joint Genome Institute (JGI-PGF)"/>
            <person name="Walter F."/>
            <person name="Albersmeier A."/>
            <person name="Kalinowski J."/>
            <person name="Ruckert C."/>
        </authorList>
    </citation>
    <scope>NUCLEOTIDE SEQUENCE</scope>
    <source>
        <strain evidence="9">CGMCC 1.12785</strain>
    </source>
</reference>
<evidence type="ECO:0000256" key="1">
    <source>
        <dbReference type="ARBA" id="ARBA00004651"/>
    </source>
</evidence>
<proteinExistence type="inferred from homology"/>
<evidence type="ECO:0000259" key="8">
    <source>
        <dbReference type="PROSITE" id="PS50928"/>
    </source>
</evidence>
<feature type="transmembrane region" description="Helical" evidence="7">
    <location>
        <begin position="94"/>
        <end position="112"/>
    </location>
</feature>
<feature type="transmembrane region" description="Helical" evidence="7">
    <location>
        <begin position="222"/>
        <end position="247"/>
    </location>
</feature>
<gene>
    <name evidence="9" type="ORF">GCM10011333_28150</name>
</gene>
<dbReference type="InterPro" id="IPR035906">
    <property type="entry name" value="MetI-like_sf"/>
</dbReference>
<reference evidence="9" key="2">
    <citation type="submission" date="2020-09" db="EMBL/GenBank/DDBJ databases">
        <authorList>
            <person name="Sun Q."/>
            <person name="Zhou Y."/>
        </authorList>
    </citation>
    <scope>NUCLEOTIDE SEQUENCE</scope>
    <source>
        <strain evidence="9">CGMCC 1.12785</strain>
    </source>
</reference>
<keyword evidence="5 7" id="KW-1133">Transmembrane helix</keyword>
<dbReference type="Gene3D" id="1.10.3720.10">
    <property type="entry name" value="MetI-like"/>
    <property type="match status" value="1"/>
</dbReference>
<feature type="transmembrane region" description="Helical" evidence="7">
    <location>
        <begin position="167"/>
        <end position="186"/>
    </location>
</feature>
<dbReference type="CDD" id="cd06261">
    <property type="entry name" value="TM_PBP2"/>
    <property type="match status" value="1"/>
</dbReference>
<keyword evidence="2 7" id="KW-0813">Transport</keyword>
<organism evidence="9 10">
    <name type="scientific">Sediminivirga luteola</name>
    <dbReference type="NCBI Taxonomy" id="1774748"/>
    <lineage>
        <taxon>Bacteria</taxon>
        <taxon>Bacillati</taxon>
        <taxon>Actinomycetota</taxon>
        <taxon>Actinomycetes</taxon>
        <taxon>Micrococcales</taxon>
        <taxon>Brevibacteriaceae</taxon>
        <taxon>Sediminivirga</taxon>
    </lineage>
</organism>
<dbReference type="PROSITE" id="PS50928">
    <property type="entry name" value="ABC_TM1"/>
    <property type="match status" value="1"/>
</dbReference>
<dbReference type="PANTHER" id="PTHR43163:SF6">
    <property type="entry name" value="DIPEPTIDE TRANSPORT SYSTEM PERMEASE PROTEIN DPPB-RELATED"/>
    <property type="match status" value="1"/>
</dbReference>
<feature type="domain" description="ABC transmembrane type-1" evidence="8">
    <location>
        <begin position="90"/>
        <end position="290"/>
    </location>
</feature>
<dbReference type="PANTHER" id="PTHR43163">
    <property type="entry name" value="DIPEPTIDE TRANSPORT SYSTEM PERMEASE PROTEIN DPPB-RELATED"/>
    <property type="match status" value="1"/>
</dbReference>
<dbReference type="GO" id="GO:0005886">
    <property type="term" value="C:plasma membrane"/>
    <property type="evidence" value="ECO:0007669"/>
    <property type="project" value="UniProtKB-SubCell"/>
</dbReference>
<evidence type="ECO:0000256" key="6">
    <source>
        <dbReference type="ARBA" id="ARBA00023136"/>
    </source>
</evidence>
<dbReference type="EMBL" id="BMFY01000014">
    <property type="protein sequence ID" value="GGA23489.1"/>
    <property type="molecule type" value="Genomic_DNA"/>
</dbReference>
<name>A0A8J2U084_9MICO</name>
<evidence type="ECO:0000313" key="10">
    <source>
        <dbReference type="Proteomes" id="UP000616114"/>
    </source>
</evidence>
<dbReference type="Proteomes" id="UP000616114">
    <property type="component" value="Unassembled WGS sequence"/>
</dbReference>
<dbReference type="Pfam" id="PF00528">
    <property type="entry name" value="BPD_transp_1"/>
    <property type="match status" value="1"/>
</dbReference>
<dbReference type="Pfam" id="PF19300">
    <property type="entry name" value="BPD_transp_1_N"/>
    <property type="match status" value="1"/>
</dbReference>
<comment type="subcellular location">
    <subcellularLocation>
        <location evidence="1 7">Cell membrane</location>
        <topology evidence="1 7">Multi-pass membrane protein</topology>
    </subcellularLocation>
</comment>
<dbReference type="SUPFAM" id="SSF161098">
    <property type="entry name" value="MetI-like"/>
    <property type="match status" value="1"/>
</dbReference>
<keyword evidence="3" id="KW-1003">Cell membrane</keyword>